<evidence type="ECO:0000256" key="1">
    <source>
        <dbReference type="SAM" id="MobiDB-lite"/>
    </source>
</evidence>
<feature type="region of interest" description="Disordered" evidence="1">
    <location>
        <begin position="190"/>
        <end position="224"/>
    </location>
</feature>
<name>D5AC24_PICSI</name>
<feature type="region of interest" description="Disordered" evidence="1">
    <location>
        <begin position="439"/>
        <end position="465"/>
    </location>
</feature>
<proteinExistence type="evidence at transcript level"/>
<accession>D5AC24</accession>
<evidence type="ECO:0000313" key="2">
    <source>
        <dbReference type="EMBL" id="ADE77093.1"/>
    </source>
</evidence>
<evidence type="ECO:0008006" key="3">
    <source>
        <dbReference type="Google" id="ProtNLM"/>
    </source>
</evidence>
<organism evidence="2">
    <name type="scientific">Picea sitchensis</name>
    <name type="common">Sitka spruce</name>
    <name type="synonym">Pinus sitchensis</name>
    <dbReference type="NCBI Taxonomy" id="3332"/>
    <lineage>
        <taxon>Eukaryota</taxon>
        <taxon>Viridiplantae</taxon>
        <taxon>Streptophyta</taxon>
        <taxon>Embryophyta</taxon>
        <taxon>Tracheophyta</taxon>
        <taxon>Spermatophyta</taxon>
        <taxon>Pinopsida</taxon>
        <taxon>Pinidae</taxon>
        <taxon>Conifers I</taxon>
        <taxon>Pinales</taxon>
        <taxon>Pinaceae</taxon>
        <taxon>Picea</taxon>
    </lineage>
</organism>
<feature type="compositionally biased region" description="Polar residues" evidence="1">
    <location>
        <begin position="200"/>
        <end position="211"/>
    </location>
</feature>
<protein>
    <recommendedName>
        <fullName evidence="3">PRC-barrel domain-containing protein</fullName>
    </recommendedName>
</protein>
<feature type="region of interest" description="Disordered" evidence="1">
    <location>
        <begin position="88"/>
        <end position="107"/>
    </location>
</feature>
<dbReference type="EMBL" id="BT123794">
    <property type="protein sequence ID" value="ADE77093.1"/>
    <property type="molecule type" value="mRNA"/>
</dbReference>
<dbReference type="PANTHER" id="PTHR36740:SF1">
    <property type="entry name" value="PRC-BARREL DOMAIN-CONTAINING PROTEIN"/>
    <property type="match status" value="1"/>
</dbReference>
<reference evidence="2" key="1">
    <citation type="submission" date="2010-04" db="EMBL/GenBank/DDBJ databases">
        <authorList>
            <person name="Reid K.E."/>
            <person name="Liao N."/>
            <person name="Chan S."/>
            <person name="Docking R."/>
            <person name="Taylor G."/>
            <person name="Moore R."/>
            <person name="Mayo M."/>
            <person name="Munro S."/>
            <person name="King J."/>
            <person name="Yanchuk A."/>
            <person name="Holt R."/>
            <person name="Jones S."/>
            <person name="Marra M."/>
            <person name="Ritland C.E."/>
            <person name="Ritland K."/>
            <person name="Bohlmann J."/>
        </authorList>
    </citation>
    <scope>NUCLEOTIDE SEQUENCE</scope>
    <source>
        <tissue evidence="2">Bud</tissue>
    </source>
</reference>
<dbReference type="PANTHER" id="PTHR36740">
    <property type="entry name" value="PRC DOMAIN-CONTAINING PROTEIN"/>
    <property type="match status" value="1"/>
</dbReference>
<dbReference type="AlphaFoldDB" id="D5AC24"/>
<dbReference type="InterPro" id="IPR011033">
    <property type="entry name" value="PRC_barrel-like_sf"/>
</dbReference>
<feature type="compositionally biased region" description="Basic and acidic residues" evidence="1">
    <location>
        <begin position="449"/>
        <end position="459"/>
    </location>
</feature>
<dbReference type="SUPFAM" id="SSF50346">
    <property type="entry name" value="PRC-barrel domain"/>
    <property type="match status" value="2"/>
</dbReference>
<sequence>MNGISLKLNMGLGMGLQLKLSSFPQFSSSSSRLTSCNINFQPFVLPRNPNFHYTSHSLAVNNHNRDSSMNVPTGFIHTTSTVVTNSARGNDSIRSLHEPDGQGAQQDMKVSEPFNNRRGINVNLGHISSSNSKGELKDEMALVNDKLQASAAPESFLAGETDFLDLAKQSESVGEKSVQQELKSDYEELIGGKSRDHGGNQKNLKLNTNANSDKEVESKSKNSRQAVKRSNVIAKQVISKTSALSMGFVSQLWVDTTSWTVEVVEIRPSLLSGEMERIVLQELCQVGDVILVEDENMLDNEPAMIGLDSLVGYDIVTEDRYYLGKVRDYNFNINLGNVSYLVFDSFGISFIPASVVSTYSLSIEDVVEVSSETIVVCYGANVRVQRLTKGLWEAPTMHANGWNDAMVRKSSFKTKNYVRHNRMDDELEKELKLLSRKRDSNKGFGKRSTIKESKVKDEWEPPLDY</sequence>